<proteinExistence type="inferred from homology"/>
<dbReference type="Gene3D" id="3.90.550.10">
    <property type="entry name" value="Spore Coat Polysaccharide Biosynthesis Protein SpsA, Chain A"/>
    <property type="match status" value="1"/>
</dbReference>
<dbReference type="Proteomes" id="UP000218335">
    <property type="component" value="Unassembled WGS sequence"/>
</dbReference>
<dbReference type="GO" id="GO:0047349">
    <property type="term" value="F:D-ribitol-5-phosphate cytidylyltransferase activity"/>
    <property type="evidence" value="ECO:0007669"/>
    <property type="project" value="UniProtKB-EC"/>
</dbReference>
<dbReference type="InterPro" id="IPR018294">
    <property type="entry name" value="ISPD_synthase_CS"/>
</dbReference>
<evidence type="ECO:0000256" key="10">
    <source>
        <dbReference type="ARBA" id="ARBA00049484"/>
    </source>
</evidence>
<comment type="pathway">
    <text evidence="3">Cell wall biogenesis; poly(ribitol phosphate) teichoic acid biosynthesis.</text>
</comment>
<evidence type="ECO:0000256" key="13">
    <source>
        <dbReference type="HAMAP-Rule" id="MF_00108"/>
    </source>
</evidence>
<comment type="function">
    <text evidence="13">Catalyzes the formation of 4-diphosphocytidyl-2-C-methyl-D-erythritol from CTP and 2-C-methyl-D-erythritol 4-phosphate (MEP).</text>
</comment>
<evidence type="ECO:0000313" key="15">
    <source>
        <dbReference type="Proteomes" id="UP000218335"/>
    </source>
</evidence>
<evidence type="ECO:0000313" key="14">
    <source>
        <dbReference type="EMBL" id="PCF54272.1"/>
    </source>
</evidence>
<feature type="site" description="Transition state stabilizer" evidence="13">
    <location>
        <position position="16"/>
    </location>
</feature>
<comment type="catalytic activity">
    <reaction evidence="1 13">
        <text>2-C-methyl-D-erythritol 4-phosphate + CTP + H(+) = 4-CDP-2-C-methyl-D-erythritol + diphosphate</text>
        <dbReference type="Rhea" id="RHEA:13429"/>
        <dbReference type="ChEBI" id="CHEBI:15378"/>
        <dbReference type="ChEBI" id="CHEBI:33019"/>
        <dbReference type="ChEBI" id="CHEBI:37563"/>
        <dbReference type="ChEBI" id="CHEBI:57823"/>
        <dbReference type="ChEBI" id="CHEBI:58262"/>
        <dbReference type="EC" id="2.7.7.60"/>
    </reaction>
</comment>
<keyword evidence="5 13" id="KW-0808">Transferase</keyword>
<keyword evidence="7" id="KW-0777">Teichoic acid biosynthesis</keyword>
<dbReference type="FunFam" id="3.90.550.10:FF:000003">
    <property type="entry name" value="2-C-methyl-D-erythritol 4-phosphate cytidylyltransferase"/>
    <property type="match status" value="1"/>
</dbReference>
<comment type="pathway">
    <text evidence="2 13">Isoprenoid biosynthesis; isopentenyl diphosphate biosynthesis via DXP pathway; isopentenyl diphosphate from 1-deoxy-D-xylulose 5-phosphate: step 2/6.</text>
</comment>
<accession>A0A2A4GUZ7</accession>
<dbReference type="SUPFAM" id="SSF53448">
    <property type="entry name" value="Nucleotide-diphospho-sugar transferases"/>
    <property type="match status" value="1"/>
</dbReference>
<gene>
    <name evidence="13" type="primary">ispD</name>
    <name evidence="14" type="ORF">B5C08_10375</name>
</gene>
<comment type="function">
    <text evidence="11">Catalyzes the transfer of the cytidylyl group of CTP to D-ribitol 5-phosphate.</text>
</comment>
<dbReference type="EC" id="2.7.7.60" evidence="13"/>
<dbReference type="AlphaFoldDB" id="A0A2A4GUZ7"/>
<dbReference type="GO" id="GO:0071555">
    <property type="term" value="P:cell wall organization"/>
    <property type="evidence" value="ECO:0007669"/>
    <property type="project" value="UniProtKB-KW"/>
</dbReference>
<evidence type="ECO:0000256" key="11">
    <source>
        <dbReference type="ARBA" id="ARBA00056549"/>
    </source>
</evidence>
<sequence length="232" mass="25868">MSNYHVIIPAAGTGSRMGRPYNKLFIEVAGRRVLAHTLAVFQSDVQCEGIHLAIHERDRDQLEALTAPFSKVKNLVVGGETRQDSIHQVLQNVEFTNDAIVLVHDGARPFVTHDTIHEVTAAIQTYGAAIVGVKAKDTIKRVTDQFVTETLDRATLWQVQTPQGATFELLASAYDHAKAQQMMGTDDASLIEAYGQRIYMVEGDYDNIKLTTEEDLTYAEAILEKRSRHHHV</sequence>
<evidence type="ECO:0000256" key="2">
    <source>
        <dbReference type="ARBA" id="ARBA00004787"/>
    </source>
</evidence>
<dbReference type="CDD" id="cd02516">
    <property type="entry name" value="CDP-ME_synthetase"/>
    <property type="match status" value="1"/>
</dbReference>
<comment type="catalytic activity">
    <reaction evidence="10">
        <text>D-ribitol 5-phosphate + CTP + H(+) = CDP-L-ribitol + diphosphate</text>
        <dbReference type="Rhea" id="RHEA:12456"/>
        <dbReference type="ChEBI" id="CHEBI:15378"/>
        <dbReference type="ChEBI" id="CHEBI:33019"/>
        <dbReference type="ChEBI" id="CHEBI:37563"/>
        <dbReference type="ChEBI" id="CHEBI:57608"/>
        <dbReference type="ChEBI" id="CHEBI:57695"/>
        <dbReference type="EC" id="2.7.7.40"/>
    </reaction>
</comment>
<evidence type="ECO:0000256" key="1">
    <source>
        <dbReference type="ARBA" id="ARBA00001282"/>
    </source>
</evidence>
<dbReference type="PANTHER" id="PTHR32125">
    <property type="entry name" value="2-C-METHYL-D-ERYTHRITOL 4-PHOSPHATE CYTIDYLYLTRANSFERASE, CHLOROPLASTIC"/>
    <property type="match status" value="1"/>
</dbReference>
<dbReference type="EMBL" id="MWUU01000015">
    <property type="protein sequence ID" value="PCF54272.1"/>
    <property type="molecule type" value="Genomic_DNA"/>
</dbReference>
<dbReference type="InterPro" id="IPR001228">
    <property type="entry name" value="IspD"/>
</dbReference>
<dbReference type="Pfam" id="PF01128">
    <property type="entry name" value="IspD"/>
    <property type="match status" value="1"/>
</dbReference>
<dbReference type="InterPro" id="IPR034683">
    <property type="entry name" value="IspD/TarI"/>
</dbReference>
<feature type="site" description="Positions MEP for the nucleophilic attack" evidence="13">
    <location>
        <position position="153"/>
    </location>
</feature>
<dbReference type="GO" id="GO:0019288">
    <property type="term" value="P:isopentenyl diphosphate biosynthetic process, methylerythritol 4-phosphate pathway"/>
    <property type="evidence" value="ECO:0007669"/>
    <property type="project" value="UniProtKB-UniRule"/>
</dbReference>
<dbReference type="PANTHER" id="PTHR32125:SF4">
    <property type="entry name" value="2-C-METHYL-D-ERYTHRITOL 4-PHOSPHATE CYTIDYLYLTRANSFERASE, CHLOROPLASTIC"/>
    <property type="match status" value="1"/>
</dbReference>
<comment type="similarity">
    <text evidence="4 13">Belongs to the IspD/TarI cytidylyltransferase family. IspD subfamily.</text>
</comment>
<keyword evidence="9" id="KW-0961">Cell wall biogenesis/degradation</keyword>
<dbReference type="PROSITE" id="PS01295">
    <property type="entry name" value="ISPD"/>
    <property type="match status" value="1"/>
</dbReference>
<evidence type="ECO:0000256" key="7">
    <source>
        <dbReference type="ARBA" id="ARBA00022944"/>
    </source>
</evidence>
<keyword evidence="6 13" id="KW-0548">Nucleotidyltransferase</keyword>
<comment type="caution">
    <text evidence="14">The sequence shown here is derived from an EMBL/GenBank/DDBJ whole genome shotgun (WGS) entry which is preliminary data.</text>
</comment>
<reference evidence="14 15" key="1">
    <citation type="journal article" date="2017" name="PLoS ONE">
        <title>Development of a real-time PCR for detection of Staphylococcus pseudintermedius using a novel automated comparison of whole-genome sequences.</title>
        <authorList>
            <person name="Verstappen K.M."/>
            <person name="Huijbregts L."/>
            <person name="Spaninks M."/>
            <person name="Wagenaar J.A."/>
            <person name="Fluit A.C."/>
            <person name="Duim B."/>
        </authorList>
    </citation>
    <scope>NUCLEOTIDE SEQUENCE [LARGE SCALE GENOMIC DNA]</scope>
    <source>
        <strain evidence="14 15">215070706401-1</strain>
    </source>
</reference>
<dbReference type="RefSeq" id="WP_096593439.1">
    <property type="nucleotide sequence ID" value="NZ_MWRM01000003.1"/>
</dbReference>
<evidence type="ECO:0000256" key="5">
    <source>
        <dbReference type="ARBA" id="ARBA00022679"/>
    </source>
</evidence>
<comment type="similarity">
    <text evidence="12">Belongs to the IspD/TarI cytidylyltransferase family. TarI subfamily.</text>
</comment>
<keyword evidence="8 13" id="KW-0414">Isoprene biosynthesis</keyword>
<dbReference type="GO" id="GO:0050518">
    <property type="term" value="F:2-C-methyl-D-erythritol 4-phosphate cytidylyltransferase activity"/>
    <property type="evidence" value="ECO:0007669"/>
    <property type="project" value="UniProtKB-UniRule"/>
</dbReference>
<name>A0A2A4GUZ7_9STAP</name>
<evidence type="ECO:0000256" key="9">
    <source>
        <dbReference type="ARBA" id="ARBA00023316"/>
    </source>
</evidence>
<organism evidence="14 15">
    <name type="scientific">Staphylococcus delphini</name>
    <dbReference type="NCBI Taxonomy" id="53344"/>
    <lineage>
        <taxon>Bacteria</taxon>
        <taxon>Bacillati</taxon>
        <taxon>Bacillota</taxon>
        <taxon>Bacilli</taxon>
        <taxon>Bacillales</taxon>
        <taxon>Staphylococcaceae</taxon>
        <taxon>Staphylococcus</taxon>
        <taxon>Staphylococcus intermedius group</taxon>
    </lineage>
</organism>
<dbReference type="GO" id="GO:0019350">
    <property type="term" value="P:teichoic acid biosynthetic process"/>
    <property type="evidence" value="ECO:0007669"/>
    <property type="project" value="UniProtKB-KW"/>
</dbReference>
<dbReference type="UniPathway" id="UPA00056">
    <property type="reaction ID" value="UER00093"/>
</dbReference>
<dbReference type="InterPro" id="IPR050088">
    <property type="entry name" value="IspD/TarI_cytidylyltransf_bact"/>
</dbReference>
<evidence type="ECO:0000256" key="3">
    <source>
        <dbReference type="ARBA" id="ARBA00004837"/>
    </source>
</evidence>
<dbReference type="NCBIfam" id="TIGR00453">
    <property type="entry name" value="ispD"/>
    <property type="match status" value="1"/>
</dbReference>
<evidence type="ECO:0000256" key="8">
    <source>
        <dbReference type="ARBA" id="ARBA00023229"/>
    </source>
</evidence>
<dbReference type="HAMAP" id="MF_00108">
    <property type="entry name" value="IspD"/>
    <property type="match status" value="1"/>
</dbReference>
<dbReference type="InterPro" id="IPR029044">
    <property type="entry name" value="Nucleotide-diphossugar_trans"/>
</dbReference>
<evidence type="ECO:0000256" key="12">
    <source>
        <dbReference type="ARBA" id="ARBA00061485"/>
    </source>
</evidence>
<evidence type="ECO:0000256" key="4">
    <source>
        <dbReference type="ARBA" id="ARBA00009789"/>
    </source>
</evidence>
<feature type="site" description="Positions MEP for the nucleophilic attack" evidence="13">
    <location>
        <position position="209"/>
    </location>
</feature>
<protein>
    <recommendedName>
        <fullName evidence="13">2-C-methyl-D-erythritol 4-phosphate cytidylyltransferase</fullName>
        <ecNumber evidence="13">2.7.7.60</ecNumber>
    </recommendedName>
    <alternativeName>
        <fullName evidence="13">4-diphosphocytidyl-2C-methyl-D-erythritol synthase</fullName>
    </alternativeName>
    <alternativeName>
        <fullName evidence="13">MEP cytidylyltransferase</fullName>
        <shortName evidence="13">MCT</shortName>
    </alternativeName>
</protein>
<feature type="site" description="Transition state stabilizer" evidence="13">
    <location>
        <position position="23"/>
    </location>
</feature>
<evidence type="ECO:0000256" key="6">
    <source>
        <dbReference type="ARBA" id="ARBA00022695"/>
    </source>
</evidence>